<name>A0A2V2ZZG8_9BACI</name>
<dbReference type="AlphaFoldDB" id="A0A2V2ZZG8"/>
<dbReference type="PANTHER" id="PTHR21708:SF26">
    <property type="entry name" value="2-DEHYDROPANTOATE 2-REDUCTASE"/>
    <property type="match status" value="1"/>
</dbReference>
<dbReference type="Pfam" id="PF08546">
    <property type="entry name" value="ApbA_C"/>
    <property type="match status" value="1"/>
</dbReference>
<dbReference type="OrthoDB" id="9793586at2"/>
<keyword evidence="2 4" id="KW-0521">NADP</keyword>
<dbReference type="FunFam" id="1.10.1040.10:FF:000017">
    <property type="entry name" value="2-dehydropantoate 2-reductase"/>
    <property type="match status" value="1"/>
</dbReference>
<feature type="domain" description="Ketopantoate reductase N-terminal" evidence="5">
    <location>
        <begin position="3"/>
        <end position="151"/>
    </location>
</feature>
<sequence length="306" mass="33977">MRILTVGAGAIGGYFGGRLLEKSEDVTFLVREKRKRQLEQDGLVAESIHGDVKITEPKTILTGEKAEEFDVILLSTKAYHLQGAIEDIRTYVSEKTVILPLLNGIAHMDALTAAFGEEKVLGGLCFIETTLDENGKVIQTSPIHDFVFGERSGEKTERILKLQQAFSGAKANFRLSDHIEQEMWHKYLFISTLSGVTSLFRSPIGPIREQEYGLATAKETLKEASAIMRNIGAPLSDGIEAAQIQKINEIGYSMKSSLQRDMEKQQPIEADHFFGYLLERAKVQGLEAPVLAAIYANLKVYEKNSL</sequence>
<comment type="similarity">
    <text evidence="1 4">Belongs to the ketopantoate reductase family.</text>
</comment>
<dbReference type="Gene3D" id="1.10.1040.10">
    <property type="entry name" value="N-(1-d-carboxylethyl)-l-norvaline Dehydrogenase, domain 2"/>
    <property type="match status" value="1"/>
</dbReference>
<evidence type="ECO:0000256" key="1">
    <source>
        <dbReference type="ARBA" id="ARBA00007870"/>
    </source>
</evidence>
<dbReference type="EMBL" id="QGTW01000005">
    <property type="protein sequence ID" value="PWW28831.1"/>
    <property type="molecule type" value="Genomic_DNA"/>
</dbReference>
<dbReference type="SUPFAM" id="SSF51735">
    <property type="entry name" value="NAD(P)-binding Rossmann-fold domains"/>
    <property type="match status" value="1"/>
</dbReference>
<dbReference type="EC" id="1.1.1.169" evidence="4"/>
<evidence type="ECO:0000256" key="2">
    <source>
        <dbReference type="ARBA" id="ARBA00022857"/>
    </source>
</evidence>
<evidence type="ECO:0000259" key="6">
    <source>
        <dbReference type="Pfam" id="PF08546"/>
    </source>
</evidence>
<evidence type="ECO:0000313" key="7">
    <source>
        <dbReference type="EMBL" id="PWW28831.1"/>
    </source>
</evidence>
<keyword evidence="3 4" id="KW-0560">Oxidoreductase</keyword>
<dbReference type="GO" id="GO:0015940">
    <property type="term" value="P:pantothenate biosynthetic process"/>
    <property type="evidence" value="ECO:0007669"/>
    <property type="project" value="UniProtKB-UniPathway"/>
</dbReference>
<keyword evidence="4" id="KW-0566">Pantothenate biosynthesis</keyword>
<evidence type="ECO:0000259" key="5">
    <source>
        <dbReference type="Pfam" id="PF02558"/>
    </source>
</evidence>
<dbReference type="UniPathway" id="UPA00028">
    <property type="reaction ID" value="UER00004"/>
</dbReference>
<feature type="domain" description="Ketopantoate reductase C-terminal" evidence="6">
    <location>
        <begin position="179"/>
        <end position="302"/>
    </location>
</feature>
<dbReference type="Proteomes" id="UP000247150">
    <property type="component" value="Unassembled WGS sequence"/>
</dbReference>
<dbReference type="GO" id="GO:0005737">
    <property type="term" value="C:cytoplasm"/>
    <property type="evidence" value="ECO:0007669"/>
    <property type="project" value="TreeGrafter"/>
</dbReference>
<dbReference type="InterPro" id="IPR008927">
    <property type="entry name" value="6-PGluconate_DH-like_C_sf"/>
</dbReference>
<dbReference type="InterPro" id="IPR003710">
    <property type="entry name" value="ApbA"/>
</dbReference>
<comment type="caution">
    <text evidence="7">The sequence shown here is derived from an EMBL/GenBank/DDBJ whole genome shotgun (WGS) entry which is preliminary data.</text>
</comment>
<dbReference type="Gene3D" id="3.40.50.720">
    <property type="entry name" value="NAD(P)-binding Rossmann-like Domain"/>
    <property type="match status" value="1"/>
</dbReference>
<accession>A0A2V2ZZG8</accession>
<evidence type="ECO:0000256" key="4">
    <source>
        <dbReference type="RuleBase" id="RU362068"/>
    </source>
</evidence>
<dbReference type="PANTHER" id="PTHR21708">
    <property type="entry name" value="PROBABLE 2-DEHYDROPANTOATE 2-REDUCTASE"/>
    <property type="match status" value="1"/>
</dbReference>
<evidence type="ECO:0000313" key="8">
    <source>
        <dbReference type="Proteomes" id="UP000247150"/>
    </source>
</evidence>
<gene>
    <name evidence="7" type="ORF">DFO73_10567</name>
</gene>
<dbReference type="InterPro" id="IPR051402">
    <property type="entry name" value="KPR-Related"/>
</dbReference>
<reference evidence="7 8" key="1">
    <citation type="submission" date="2018-05" db="EMBL/GenBank/DDBJ databases">
        <title>Freshwater and sediment microbial communities from various areas in North America, analyzing microbe dynamics in response to fracking.</title>
        <authorList>
            <person name="Lamendella R."/>
        </authorList>
    </citation>
    <scope>NUCLEOTIDE SEQUENCE [LARGE SCALE GENOMIC DNA]</scope>
    <source>
        <strain evidence="7 8">15_TX</strain>
    </source>
</reference>
<dbReference type="RefSeq" id="WP_110064876.1">
    <property type="nucleotide sequence ID" value="NZ_QGTW01000005.1"/>
</dbReference>
<dbReference type="FunFam" id="3.40.50.720:FF:000307">
    <property type="entry name" value="2-dehydropantoate 2-reductase"/>
    <property type="match status" value="1"/>
</dbReference>
<dbReference type="InterPro" id="IPR013328">
    <property type="entry name" value="6PGD_dom2"/>
</dbReference>
<dbReference type="GO" id="GO:0008677">
    <property type="term" value="F:2-dehydropantoate 2-reductase activity"/>
    <property type="evidence" value="ECO:0007669"/>
    <property type="project" value="UniProtKB-EC"/>
</dbReference>
<dbReference type="InterPro" id="IPR036291">
    <property type="entry name" value="NAD(P)-bd_dom_sf"/>
</dbReference>
<protein>
    <recommendedName>
        <fullName evidence="4">2-dehydropantoate 2-reductase</fullName>
        <ecNumber evidence="4">1.1.1.169</ecNumber>
    </recommendedName>
    <alternativeName>
        <fullName evidence="4">Ketopantoate reductase</fullName>
    </alternativeName>
</protein>
<dbReference type="NCBIfam" id="TIGR00745">
    <property type="entry name" value="apbA_panE"/>
    <property type="match status" value="1"/>
</dbReference>
<dbReference type="Pfam" id="PF02558">
    <property type="entry name" value="ApbA"/>
    <property type="match status" value="1"/>
</dbReference>
<comment type="catalytic activity">
    <reaction evidence="4">
        <text>(R)-pantoate + NADP(+) = 2-dehydropantoate + NADPH + H(+)</text>
        <dbReference type="Rhea" id="RHEA:16233"/>
        <dbReference type="ChEBI" id="CHEBI:11561"/>
        <dbReference type="ChEBI" id="CHEBI:15378"/>
        <dbReference type="ChEBI" id="CHEBI:15980"/>
        <dbReference type="ChEBI" id="CHEBI:57783"/>
        <dbReference type="ChEBI" id="CHEBI:58349"/>
        <dbReference type="EC" id="1.1.1.169"/>
    </reaction>
</comment>
<dbReference type="SUPFAM" id="SSF48179">
    <property type="entry name" value="6-phosphogluconate dehydrogenase C-terminal domain-like"/>
    <property type="match status" value="1"/>
</dbReference>
<evidence type="ECO:0000256" key="3">
    <source>
        <dbReference type="ARBA" id="ARBA00023002"/>
    </source>
</evidence>
<organism evidence="7 8">
    <name type="scientific">Cytobacillus oceanisediminis</name>
    <dbReference type="NCBI Taxonomy" id="665099"/>
    <lineage>
        <taxon>Bacteria</taxon>
        <taxon>Bacillati</taxon>
        <taxon>Bacillota</taxon>
        <taxon>Bacilli</taxon>
        <taxon>Bacillales</taxon>
        <taxon>Bacillaceae</taxon>
        <taxon>Cytobacillus</taxon>
    </lineage>
</organism>
<comment type="function">
    <text evidence="4">Catalyzes the NADPH-dependent reduction of ketopantoate into pantoic acid.</text>
</comment>
<dbReference type="InterPro" id="IPR013332">
    <property type="entry name" value="KPR_N"/>
</dbReference>
<proteinExistence type="inferred from homology"/>
<comment type="pathway">
    <text evidence="4">Cofactor biosynthesis; (R)-pantothenate biosynthesis; (R)-pantoate from 3-methyl-2-oxobutanoate: step 2/2.</text>
</comment>
<dbReference type="InterPro" id="IPR013752">
    <property type="entry name" value="KPA_reductase"/>
</dbReference>